<evidence type="ECO:0000313" key="9">
    <source>
        <dbReference type="Proteomes" id="UP000197032"/>
    </source>
</evidence>
<comment type="function">
    <text evidence="5">Flagellin is the subunit protein which polymerizes to form the filaments of bacterial flagella.</text>
</comment>
<dbReference type="PRINTS" id="PR00207">
    <property type="entry name" value="FLAGELLIN"/>
</dbReference>
<dbReference type="PANTHER" id="PTHR42792">
    <property type="entry name" value="FLAGELLIN"/>
    <property type="match status" value="1"/>
</dbReference>
<dbReference type="Gene3D" id="1.20.1330.10">
    <property type="entry name" value="f41 fragment of flagellin, N-terminal domain"/>
    <property type="match status" value="2"/>
</dbReference>
<comment type="subcellular location">
    <subcellularLocation>
        <location evidence="5">Secreted</location>
    </subcellularLocation>
    <subcellularLocation>
        <location evidence="5">Bacterial flagellum</location>
    </subcellularLocation>
</comment>
<proteinExistence type="inferred from homology"/>
<evidence type="ECO:0000256" key="1">
    <source>
        <dbReference type="ARBA" id="ARBA00005709"/>
    </source>
</evidence>
<dbReference type="InterPro" id="IPR042187">
    <property type="entry name" value="Flagellin_C_sub2"/>
</dbReference>
<dbReference type="InterPro" id="IPR010810">
    <property type="entry name" value="Flagellin_hook_IN_motif"/>
</dbReference>
<keyword evidence="3 5" id="KW-0964">Secreted</keyword>
<evidence type="ECO:0000256" key="4">
    <source>
        <dbReference type="ARBA" id="ARBA00023143"/>
    </source>
</evidence>
<dbReference type="InterPro" id="IPR001492">
    <property type="entry name" value="Flagellin"/>
</dbReference>
<feature type="domain" description="Flagellin C-terminal" evidence="7">
    <location>
        <begin position="470"/>
        <end position="555"/>
    </location>
</feature>
<evidence type="ECO:0000259" key="6">
    <source>
        <dbReference type="Pfam" id="PF00669"/>
    </source>
</evidence>
<comment type="caution">
    <text evidence="8">The sequence shown here is derived from an EMBL/GenBank/DDBJ whole genome shotgun (WGS) entry which is preliminary data.</text>
</comment>
<dbReference type="SUPFAM" id="SSF64518">
    <property type="entry name" value="Phase 1 flagellin"/>
    <property type="match status" value="2"/>
</dbReference>
<dbReference type="Pfam" id="PF00700">
    <property type="entry name" value="Flagellin_C"/>
    <property type="match status" value="1"/>
</dbReference>
<dbReference type="GO" id="GO:0005198">
    <property type="term" value="F:structural molecule activity"/>
    <property type="evidence" value="ECO:0007669"/>
    <property type="project" value="UniProtKB-UniRule"/>
</dbReference>
<dbReference type="EMBL" id="BDGJ01000111">
    <property type="protein sequence ID" value="GAW92908.1"/>
    <property type="molecule type" value="Genomic_DNA"/>
</dbReference>
<keyword evidence="4 5" id="KW-0975">Bacterial flagellum</keyword>
<dbReference type="Proteomes" id="UP000197032">
    <property type="component" value="Unassembled WGS sequence"/>
</dbReference>
<protein>
    <recommendedName>
        <fullName evidence="2 5">Flagellin</fullName>
    </recommendedName>
</protein>
<accession>A0A1Z5HU17</accession>
<comment type="similarity">
    <text evidence="1 5">Belongs to the bacterial flagellin family.</text>
</comment>
<gene>
    <name evidence="8" type="ORF">KKC1_20540</name>
</gene>
<reference evidence="9" key="1">
    <citation type="journal article" date="2017" name="Appl. Environ. Microbiol.">
        <title>Genomic Analysis of Calderihabitans maritimus KKC1, a Thermophilic, Hydrogenogenic, Carboxydotrophic Bacterium Isolated from Marine Sediment.</title>
        <authorList>
            <person name="Omae K."/>
            <person name="Yoneda Y."/>
            <person name="Fukuyama Y."/>
            <person name="Yoshida T."/>
            <person name="Sako Y."/>
        </authorList>
    </citation>
    <scope>NUCLEOTIDE SEQUENCE [LARGE SCALE GENOMIC DNA]</scope>
    <source>
        <strain evidence="9">KKC1</strain>
    </source>
</reference>
<keyword evidence="9" id="KW-1185">Reference proteome</keyword>
<dbReference type="PANTHER" id="PTHR42792:SF2">
    <property type="entry name" value="FLAGELLIN"/>
    <property type="match status" value="1"/>
</dbReference>
<name>A0A1Z5HU17_9FIRM</name>
<dbReference type="InterPro" id="IPR046358">
    <property type="entry name" value="Flagellin_C"/>
</dbReference>
<dbReference type="Pfam" id="PF00669">
    <property type="entry name" value="Flagellin_N"/>
    <property type="match status" value="1"/>
</dbReference>
<organism evidence="8 9">
    <name type="scientific">Calderihabitans maritimus</name>
    <dbReference type="NCBI Taxonomy" id="1246530"/>
    <lineage>
        <taxon>Bacteria</taxon>
        <taxon>Bacillati</taxon>
        <taxon>Bacillota</taxon>
        <taxon>Clostridia</taxon>
        <taxon>Neomoorellales</taxon>
        <taxon>Calderihabitantaceae</taxon>
        <taxon>Calderihabitans</taxon>
    </lineage>
</organism>
<dbReference type="Pfam" id="PF07196">
    <property type="entry name" value="Flagellin_IN"/>
    <property type="match status" value="1"/>
</dbReference>
<dbReference type="GO" id="GO:0005576">
    <property type="term" value="C:extracellular region"/>
    <property type="evidence" value="ECO:0007669"/>
    <property type="project" value="UniProtKB-SubCell"/>
</dbReference>
<dbReference type="GO" id="GO:0009288">
    <property type="term" value="C:bacterial-type flagellum"/>
    <property type="evidence" value="ECO:0007669"/>
    <property type="project" value="UniProtKB-SubCell"/>
</dbReference>
<evidence type="ECO:0000313" key="8">
    <source>
        <dbReference type="EMBL" id="GAW92908.1"/>
    </source>
</evidence>
<evidence type="ECO:0000256" key="3">
    <source>
        <dbReference type="ARBA" id="ARBA00022525"/>
    </source>
</evidence>
<evidence type="ECO:0000259" key="7">
    <source>
        <dbReference type="Pfam" id="PF00700"/>
    </source>
</evidence>
<dbReference type="Gene3D" id="6.10.10.10">
    <property type="entry name" value="Flagellar export chaperone, C-terminal domain"/>
    <property type="match status" value="1"/>
</dbReference>
<dbReference type="AlphaFoldDB" id="A0A1Z5HU17"/>
<evidence type="ECO:0000256" key="2">
    <source>
        <dbReference type="ARBA" id="ARBA00020110"/>
    </source>
</evidence>
<sequence length="556" mass="57395">MRINRAADDAAGLAISEKMNSQVRGLSQAIRNAQDGISLIQTAEGGLIEIHSILQRMRELAVQASNETLTDDDRAQIQKEVDQLIAELDRIASSTEFNTKKLLNGTAGINTSAQNGTADGTNAISVGGGASTTGVVNSNDLAAGVRVTGGSETQAGVYKVVVTQTATAAKLDAVTANSTISSAGTLVINGYTVEIEAGDSLSTVATKINNISGQTGVTATYDANVSLATNYIATEITAFKGLDPNATYRLNYNNTTDTLALEKSTDGGTTWNLVGSSLNPDASSLWGTSVTLGSADEQVTVTLVGADPAADVTDGITITGGFNLATTAVGSSATINVSGENSLLRDLGLVAATDTTTTVLSDAGTDAQGTINGQVAAGVGNTLTLSLSGDAADGLRVDILSLNLDADGDGTLGTLTFDAVVDTSGRITVQIGANNSAEQRIDLDLNDMRASALGVEVVNVTDADQAKAAIDTIDAAIRDVSSERSKLGAFQNRLEHTITNLSVAAENITAARSRIRDVDMAKEMMEFVRNQIITQAATAMLAQANQKPQYILQLLR</sequence>
<dbReference type="InterPro" id="IPR001029">
    <property type="entry name" value="Flagellin_N"/>
</dbReference>
<feature type="domain" description="Flagellin N-terminal" evidence="6">
    <location>
        <begin position="2"/>
        <end position="106"/>
    </location>
</feature>
<evidence type="ECO:0000256" key="5">
    <source>
        <dbReference type="RuleBase" id="RU362073"/>
    </source>
</evidence>